<dbReference type="Proteomes" id="UP000283269">
    <property type="component" value="Unassembled WGS sequence"/>
</dbReference>
<evidence type="ECO:0000313" key="3">
    <source>
        <dbReference type="Proteomes" id="UP000283269"/>
    </source>
</evidence>
<keyword evidence="3" id="KW-1185">Reference proteome</keyword>
<feature type="region of interest" description="Disordered" evidence="1">
    <location>
        <begin position="66"/>
        <end position="88"/>
    </location>
</feature>
<proteinExistence type="predicted"/>
<reference evidence="2 3" key="1">
    <citation type="journal article" date="2018" name="Evol. Lett.">
        <title>Horizontal gene cluster transfer increased hallucinogenic mushroom diversity.</title>
        <authorList>
            <person name="Reynolds H.T."/>
            <person name="Vijayakumar V."/>
            <person name="Gluck-Thaler E."/>
            <person name="Korotkin H.B."/>
            <person name="Matheny P.B."/>
            <person name="Slot J.C."/>
        </authorList>
    </citation>
    <scope>NUCLEOTIDE SEQUENCE [LARGE SCALE GENOMIC DNA]</scope>
    <source>
        <strain evidence="2 3">2631</strain>
    </source>
</reference>
<organism evidence="2 3">
    <name type="scientific">Psilocybe cyanescens</name>
    <dbReference type="NCBI Taxonomy" id="93625"/>
    <lineage>
        <taxon>Eukaryota</taxon>
        <taxon>Fungi</taxon>
        <taxon>Dikarya</taxon>
        <taxon>Basidiomycota</taxon>
        <taxon>Agaricomycotina</taxon>
        <taxon>Agaricomycetes</taxon>
        <taxon>Agaricomycetidae</taxon>
        <taxon>Agaricales</taxon>
        <taxon>Agaricineae</taxon>
        <taxon>Strophariaceae</taxon>
        <taxon>Psilocybe</taxon>
    </lineage>
</organism>
<evidence type="ECO:0000313" key="2">
    <source>
        <dbReference type="EMBL" id="PPQ86948.1"/>
    </source>
</evidence>
<sequence>MNGSFAYIWEFLTKGSKRLLSPGELSQKSCKNAHYPPTSSNKNSVFQTPGIETLVEPRRTISEELQEYKLPPTSSNKNTVLQTPHEGLKTLVEPRRTIRRVAKILAVLRHHRIRTRFSNLLTKGLKRLLGP</sequence>
<name>A0A409X832_PSICY</name>
<feature type="region of interest" description="Disordered" evidence="1">
    <location>
        <begin position="24"/>
        <end position="46"/>
    </location>
</feature>
<protein>
    <submittedName>
        <fullName evidence="2">Uncharacterized protein</fullName>
    </submittedName>
</protein>
<evidence type="ECO:0000256" key="1">
    <source>
        <dbReference type="SAM" id="MobiDB-lite"/>
    </source>
</evidence>
<gene>
    <name evidence="2" type="ORF">CVT25_009834</name>
</gene>
<dbReference type="EMBL" id="NHYD01002409">
    <property type="protein sequence ID" value="PPQ86948.1"/>
    <property type="molecule type" value="Genomic_DNA"/>
</dbReference>
<comment type="caution">
    <text evidence="2">The sequence shown here is derived from an EMBL/GenBank/DDBJ whole genome shotgun (WGS) entry which is preliminary data.</text>
</comment>
<feature type="compositionally biased region" description="Polar residues" evidence="1">
    <location>
        <begin position="72"/>
        <end position="82"/>
    </location>
</feature>
<accession>A0A409X832</accession>
<dbReference type="AlphaFoldDB" id="A0A409X832"/>
<dbReference type="InParanoid" id="A0A409X832"/>
<feature type="compositionally biased region" description="Polar residues" evidence="1">
    <location>
        <begin position="37"/>
        <end position="46"/>
    </location>
</feature>